<organism evidence="5 6">
    <name type="scientific">Funiculus sociatus GB2-A5</name>
    <dbReference type="NCBI Taxonomy" id="2933946"/>
    <lineage>
        <taxon>Bacteria</taxon>
        <taxon>Bacillati</taxon>
        <taxon>Cyanobacteriota</taxon>
        <taxon>Cyanophyceae</taxon>
        <taxon>Coleofasciculales</taxon>
        <taxon>Coleofasciculaceae</taxon>
        <taxon>Funiculus</taxon>
    </lineage>
</organism>
<dbReference type="PANTHER" id="PTHR43132">
    <property type="entry name" value="ARSENICAL RESISTANCE OPERON REPRESSOR ARSR-RELATED"/>
    <property type="match status" value="1"/>
</dbReference>
<evidence type="ECO:0000256" key="1">
    <source>
        <dbReference type="ARBA" id="ARBA00023015"/>
    </source>
</evidence>
<dbReference type="SUPFAM" id="SSF46785">
    <property type="entry name" value="Winged helix' DNA-binding domain"/>
    <property type="match status" value="1"/>
</dbReference>
<keyword evidence="6" id="KW-1185">Reference proteome</keyword>
<dbReference type="PROSITE" id="PS50987">
    <property type="entry name" value="HTH_ARSR_2"/>
    <property type="match status" value="1"/>
</dbReference>
<dbReference type="InterPro" id="IPR001845">
    <property type="entry name" value="HTH_ArsR_DNA-bd_dom"/>
</dbReference>
<keyword evidence="1" id="KW-0805">Transcription regulation</keyword>
<dbReference type="PRINTS" id="PR00778">
    <property type="entry name" value="HTHARSR"/>
</dbReference>
<dbReference type="Gene3D" id="1.10.10.10">
    <property type="entry name" value="Winged helix-like DNA-binding domain superfamily/Winged helix DNA-binding domain"/>
    <property type="match status" value="1"/>
</dbReference>
<dbReference type="Pfam" id="PF01022">
    <property type="entry name" value="HTH_5"/>
    <property type="match status" value="1"/>
</dbReference>
<evidence type="ECO:0000313" key="6">
    <source>
        <dbReference type="Proteomes" id="UP001442494"/>
    </source>
</evidence>
<reference evidence="5 6" key="1">
    <citation type="submission" date="2022-04" db="EMBL/GenBank/DDBJ databases">
        <title>Positive selection, recombination, and allopatry shape intraspecific diversity of widespread and dominant cyanobacteria.</title>
        <authorList>
            <person name="Wei J."/>
            <person name="Shu W."/>
            <person name="Hu C."/>
        </authorList>
    </citation>
    <scope>NUCLEOTIDE SEQUENCE [LARGE SCALE GENOMIC DNA]</scope>
    <source>
        <strain evidence="5 6">GB2-A5</strain>
    </source>
</reference>
<name>A0ABV0JRL6_9CYAN</name>
<dbReference type="InterPro" id="IPR051011">
    <property type="entry name" value="Metal_resp_trans_reg"/>
</dbReference>
<dbReference type="Proteomes" id="UP001442494">
    <property type="component" value="Unassembled WGS sequence"/>
</dbReference>
<gene>
    <name evidence="5" type="ORF">NDI37_16720</name>
</gene>
<dbReference type="RefSeq" id="WP_190423739.1">
    <property type="nucleotide sequence ID" value="NZ_JAMPKK010000037.1"/>
</dbReference>
<comment type="caution">
    <text evidence="5">The sequence shown here is derived from an EMBL/GenBank/DDBJ whole genome shotgun (WGS) entry which is preliminary data.</text>
</comment>
<evidence type="ECO:0000259" key="4">
    <source>
        <dbReference type="PROSITE" id="PS50987"/>
    </source>
</evidence>
<evidence type="ECO:0000313" key="5">
    <source>
        <dbReference type="EMBL" id="MEP0866110.1"/>
    </source>
</evidence>
<keyword evidence="2" id="KW-0238">DNA-binding</keyword>
<evidence type="ECO:0000256" key="2">
    <source>
        <dbReference type="ARBA" id="ARBA00023125"/>
    </source>
</evidence>
<protein>
    <submittedName>
        <fullName evidence="5">Metalloregulator ArsR/SmtB family transcription factor</fullName>
    </submittedName>
</protein>
<dbReference type="EMBL" id="JAMPKK010000037">
    <property type="protein sequence ID" value="MEP0866110.1"/>
    <property type="molecule type" value="Genomic_DNA"/>
</dbReference>
<accession>A0ABV0JRL6</accession>
<dbReference type="InterPro" id="IPR036390">
    <property type="entry name" value="WH_DNA-bd_sf"/>
</dbReference>
<dbReference type="SMART" id="SM00418">
    <property type="entry name" value="HTH_ARSR"/>
    <property type="match status" value="1"/>
</dbReference>
<keyword evidence="3" id="KW-0804">Transcription</keyword>
<dbReference type="NCBIfam" id="NF033788">
    <property type="entry name" value="HTH_metalloreg"/>
    <property type="match status" value="1"/>
</dbReference>
<evidence type="ECO:0000256" key="3">
    <source>
        <dbReference type="ARBA" id="ARBA00023163"/>
    </source>
</evidence>
<sequence>MVNLKPIAPASISSSFHALSDPLRLQVIDLLRSQELCVCELCEKLGVTQSKLSFHLKTLKEAELVRSRQEGRWIYYSLNLPQFVLLEQYLAEYRTKAVMLPARSCPD</sequence>
<feature type="domain" description="HTH arsR-type" evidence="4">
    <location>
        <begin position="4"/>
        <end position="98"/>
    </location>
</feature>
<dbReference type="CDD" id="cd00090">
    <property type="entry name" value="HTH_ARSR"/>
    <property type="match status" value="1"/>
</dbReference>
<proteinExistence type="predicted"/>
<dbReference type="PANTHER" id="PTHR43132:SF2">
    <property type="entry name" value="ARSENICAL RESISTANCE OPERON REPRESSOR ARSR-RELATED"/>
    <property type="match status" value="1"/>
</dbReference>
<dbReference type="InterPro" id="IPR036388">
    <property type="entry name" value="WH-like_DNA-bd_sf"/>
</dbReference>
<dbReference type="InterPro" id="IPR011991">
    <property type="entry name" value="ArsR-like_HTH"/>
</dbReference>